<evidence type="ECO:0000313" key="3">
    <source>
        <dbReference type="Proteomes" id="UP000037109"/>
    </source>
</evidence>
<gene>
    <name evidence="2" type="ORF">AF332_26905</name>
</gene>
<organism evidence="2 3">
    <name type="scientific">Sporosarcina globispora</name>
    <name type="common">Bacillus globisporus</name>
    <dbReference type="NCBI Taxonomy" id="1459"/>
    <lineage>
        <taxon>Bacteria</taxon>
        <taxon>Bacillati</taxon>
        <taxon>Bacillota</taxon>
        <taxon>Bacilli</taxon>
        <taxon>Bacillales</taxon>
        <taxon>Caryophanaceae</taxon>
        <taxon>Sporosarcina</taxon>
    </lineage>
</organism>
<protein>
    <recommendedName>
        <fullName evidence="1">Nudix hydrolase domain-containing protein</fullName>
    </recommendedName>
</protein>
<accession>A0A0M0GKX4</accession>
<dbReference type="Proteomes" id="UP000037109">
    <property type="component" value="Unassembled WGS sequence"/>
</dbReference>
<dbReference type="Gene3D" id="3.90.79.10">
    <property type="entry name" value="Nucleoside Triphosphate Pyrophosphohydrolase"/>
    <property type="match status" value="1"/>
</dbReference>
<evidence type="ECO:0000259" key="1">
    <source>
        <dbReference type="Pfam" id="PF00293"/>
    </source>
</evidence>
<dbReference type="RefSeq" id="WP_053437449.1">
    <property type="nucleotide sequence ID" value="NZ_LGUF01000007.1"/>
</dbReference>
<reference evidence="3" key="1">
    <citation type="submission" date="2015-07" db="EMBL/GenBank/DDBJ databases">
        <title>Fjat-10036 dsm4.</title>
        <authorList>
            <person name="Liu B."/>
            <person name="Wang J."/>
            <person name="Zhu Y."/>
            <person name="Liu G."/>
            <person name="Chen Q."/>
            <person name="Chen Z."/>
            <person name="Lan J."/>
            <person name="Che J."/>
            <person name="Ge C."/>
            <person name="Shi H."/>
            <person name="Pan Z."/>
            <person name="Liu X."/>
        </authorList>
    </citation>
    <scope>NUCLEOTIDE SEQUENCE [LARGE SCALE GENOMIC DNA]</scope>
    <source>
        <strain evidence="3">DSM 4</strain>
    </source>
</reference>
<feature type="domain" description="Nudix hydrolase" evidence="1">
    <location>
        <begin position="28"/>
        <end position="65"/>
    </location>
</feature>
<dbReference type="SUPFAM" id="SSF55811">
    <property type="entry name" value="Nudix"/>
    <property type="match status" value="1"/>
</dbReference>
<proteinExistence type="predicted"/>
<name>A0A0M0GKX4_SPOGL</name>
<dbReference type="PATRIC" id="fig|1459.3.peg.5921"/>
<sequence>MLILLSLLVVIGFSREGKAHMKNVFSRVMIKDKDQNILVVQDRPGLWNFPGGKQELGETPIECAA</sequence>
<dbReference type="InterPro" id="IPR000086">
    <property type="entry name" value="NUDIX_hydrolase_dom"/>
</dbReference>
<dbReference type="Pfam" id="PF00293">
    <property type="entry name" value="NUDIX"/>
    <property type="match status" value="1"/>
</dbReference>
<dbReference type="InterPro" id="IPR015797">
    <property type="entry name" value="NUDIX_hydrolase-like_dom_sf"/>
</dbReference>
<dbReference type="STRING" id="1459.AF332_26905"/>
<comment type="caution">
    <text evidence="2">The sequence shown here is derived from an EMBL/GenBank/DDBJ whole genome shotgun (WGS) entry which is preliminary data.</text>
</comment>
<evidence type="ECO:0000313" key="2">
    <source>
        <dbReference type="EMBL" id="KON90076.1"/>
    </source>
</evidence>
<dbReference type="CDD" id="cd02883">
    <property type="entry name" value="NUDIX_Hydrolase"/>
    <property type="match status" value="1"/>
</dbReference>
<keyword evidence="3" id="KW-1185">Reference proteome</keyword>
<dbReference type="EMBL" id="LGUF01000007">
    <property type="protein sequence ID" value="KON90076.1"/>
    <property type="molecule type" value="Genomic_DNA"/>
</dbReference>
<dbReference type="AlphaFoldDB" id="A0A0M0GKX4"/>